<dbReference type="InterPro" id="IPR000871">
    <property type="entry name" value="Beta-lactam_class-A"/>
</dbReference>
<dbReference type="PANTHER" id="PTHR35333:SF3">
    <property type="entry name" value="BETA-LACTAMASE-TYPE TRANSPEPTIDASE FOLD CONTAINING PROTEIN"/>
    <property type="match status" value="1"/>
</dbReference>
<organism evidence="3 4">
    <name type="scientific">Saccharothrix mutabilis subsp. mutabilis</name>
    <dbReference type="NCBI Taxonomy" id="66855"/>
    <lineage>
        <taxon>Bacteria</taxon>
        <taxon>Bacillati</taxon>
        <taxon>Actinomycetota</taxon>
        <taxon>Actinomycetes</taxon>
        <taxon>Pseudonocardiales</taxon>
        <taxon>Pseudonocardiaceae</taxon>
        <taxon>Saccharothrix</taxon>
    </lineage>
</organism>
<feature type="chain" id="PRO_5045905236" description="Beta-lactamase class A catalytic domain-containing protein" evidence="1">
    <location>
        <begin position="26"/>
        <end position="488"/>
    </location>
</feature>
<dbReference type="Gene3D" id="3.40.710.10">
    <property type="entry name" value="DD-peptidase/beta-lactamase superfamily"/>
    <property type="match status" value="1"/>
</dbReference>
<name>A0ABP3EA41_9PSEU</name>
<comment type="caution">
    <text evidence="3">The sequence shown here is derived from an EMBL/GenBank/DDBJ whole genome shotgun (WGS) entry which is preliminary data.</text>
</comment>
<accession>A0ABP3EA41</accession>
<dbReference type="Pfam" id="PF13354">
    <property type="entry name" value="Beta-lactamase2"/>
    <property type="match status" value="1"/>
</dbReference>
<dbReference type="InterPro" id="IPR012338">
    <property type="entry name" value="Beta-lactam/transpept-like"/>
</dbReference>
<dbReference type="SUPFAM" id="SSF56601">
    <property type="entry name" value="beta-lactamase/transpeptidase-like"/>
    <property type="match status" value="1"/>
</dbReference>
<keyword evidence="4" id="KW-1185">Reference proteome</keyword>
<evidence type="ECO:0000256" key="1">
    <source>
        <dbReference type="SAM" id="SignalP"/>
    </source>
</evidence>
<feature type="signal peptide" evidence="1">
    <location>
        <begin position="1"/>
        <end position="25"/>
    </location>
</feature>
<dbReference type="PANTHER" id="PTHR35333">
    <property type="entry name" value="BETA-LACTAMASE"/>
    <property type="match status" value="1"/>
</dbReference>
<proteinExistence type="predicted"/>
<evidence type="ECO:0000259" key="2">
    <source>
        <dbReference type="Pfam" id="PF13354"/>
    </source>
</evidence>
<gene>
    <name evidence="3" type="ORF">GCM10010492_63870</name>
</gene>
<dbReference type="InterPro" id="IPR045155">
    <property type="entry name" value="Beta-lactam_cat"/>
</dbReference>
<protein>
    <recommendedName>
        <fullName evidence="2">Beta-lactamase class A catalytic domain-containing protein</fullName>
    </recommendedName>
</protein>
<evidence type="ECO:0000313" key="4">
    <source>
        <dbReference type="Proteomes" id="UP001500416"/>
    </source>
</evidence>
<reference evidence="4" key="1">
    <citation type="journal article" date="2019" name="Int. J. Syst. Evol. Microbiol.">
        <title>The Global Catalogue of Microorganisms (GCM) 10K type strain sequencing project: providing services to taxonomists for standard genome sequencing and annotation.</title>
        <authorList>
            <consortium name="The Broad Institute Genomics Platform"/>
            <consortium name="The Broad Institute Genome Sequencing Center for Infectious Disease"/>
            <person name="Wu L."/>
            <person name="Ma J."/>
        </authorList>
    </citation>
    <scope>NUCLEOTIDE SEQUENCE [LARGE SCALE GENOMIC DNA]</scope>
    <source>
        <strain evidence="4">JCM 3380</strain>
    </source>
</reference>
<dbReference type="EMBL" id="BAAABU010000022">
    <property type="protein sequence ID" value="GAA0254331.1"/>
    <property type="molecule type" value="Genomic_DNA"/>
</dbReference>
<dbReference type="Proteomes" id="UP001500416">
    <property type="component" value="Unassembled WGS sequence"/>
</dbReference>
<dbReference type="RefSeq" id="WP_343937943.1">
    <property type="nucleotide sequence ID" value="NZ_BAAABU010000022.1"/>
</dbReference>
<sequence length="488" mass="52595">MRLRRFAAVPALVALAAATVTPVAAADAGNPAARLAEADAGNPAAVADAGDRAARLAEAIRQAVVAQDFKDVIDLTPPEPGLTARSAEPVEKYDGYPAQRTARLAAAAGKPLHQTPNLDVAVIELDDAGRPRAMADVLLSPQHPQGVVVPVDRRTLSTDQVRYRWWDDTEWDVNGGRGTRDVLAGRENAPIDFSSPYPASVLKLMVGFGVLRLVDQGRVALDGDYAYDPTVPRPACGGKQTKTVRQFFDEMITKSQNESTCALIKMIHDLKAMDELNASFADLGMPTLMITGTLPENGGRWIGSNMSGIDTAKLLLLVNGGPGVLWRTTDGKPVTREALSRSSRAFFLRTLGDQGHNEMLSTTNWCGRDYPAQGIPQVTPQRWVQPDGTVTVGDAVYGQDVRPCDARAEVAYAHKNGWVDTTGSDAGIVKSLRGKDKRNYIVVVFGNLGTDYVDPHRPADQPGLFPVLYTEKYAKLGKAIDGIMTGRR</sequence>
<feature type="domain" description="Beta-lactamase class A catalytic" evidence="2">
    <location>
        <begin position="197"/>
        <end position="445"/>
    </location>
</feature>
<evidence type="ECO:0000313" key="3">
    <source>
        <dbReference type="EMBL" id="GAA0254331.1"/>
    </source>
</evidence>
<keyword evidence="1" id="KW-0732">Signal</keyword>